<keyword evidence="11" id="KW-0275">Fatty acid biosynthesis</keyword>
<dbReference type="Pfam" id="PF00487">
    <property type="entry name" value="FA_desaturase"/>
    <property type="match status" value="1"/>
</dbReference>
<evidence type="ECO:0000256" key="6">
    <source>
        <dbReference type="ARBA" id="ARBA00022989"/>
    </source>
</evidence>
<reference evidence="13 14" key="1">
    <citation type="submission" date="2019-04" db="EMBL/GenBank/DDBJ databases">
        <title>Complete genome sequencing of Piscirickettsia salmonis strain Psal-009.</title>
        <authorList>
            <person name="Schober I."/>
            <person name="Bunk B."/>
            <person name="Sproer C."/>
            <person name="Carril G.P."/>
            <person name="Riedel T."/>
            <person name="Flores-Herrera P.A."/>
            <person name="Nourdin-Galindo G."/>
            <person name="Marshall S.H."/>
            <person name="Overmann J."/>
        </authorList>
    </citation>
    <scope>NUCLEOTIDE SEQUENCE [LARGE SCALE GENOMIC DNA]</scope>
    <source>
        <strain evidence="13 14">Psal-009</strain>
    </source>
</reference>
<sequence>MNKSQKSPINWKSTLVLTLTPLAAMILVPYYALTYGFSVWDWFWFGFFIIATGLSITAGYHRLWSHRAYKANSFLKLFFMLFGAATLQNSIIVWASDHRKHHRYVDDKEKDPYAATKGFWYSHIGWMLRHKPEAEGCIENVKDLENDKIVAFQHRYYGPIAVLMCFGLPALIGASYGSIGGCLILVGLLRLVINHHFTFFINSLAHIWGQERYTDENTAKDNPLLSLLTFGEGYHNFHHKYAGDYRNGVLWYDYDPSKWLIFLASKIGWAYDLKRISKPTIEAARASMQFKRAQEKIKLKPYLAKVVEIEKSLEIQYKELFETIKQWAKAKQEHLNAQKEKLSAAHIAQLKQQYLALKKQFKAERRVWRATMSALAI</sequence>
<dbReference type="EMBL" id="CP038908">
    <property type="protein sequence ID" value="QGO04171.1"/>
    <property type="molecule type" value="Genomic_DNA"/>
</dbReference>
<evidence type="ECO:0000256" key="7">
    <source>
        <dbReference type="ARBA" id="ARBA00023002"/>
    </source>
</evidence>
<evidence type="ECO:0000256" key="4">
    <source>
        <dbReference type="ARBA" id="ARBA00022692"/>
    </source>
</evidence>
<keyword evidence="14" id="KW-1185">Reference proteome</keyword>
<evidence type="ECO:0000256" key="9">
    <source>
        <dbReference type="ARBA" id="ARBA00023098"/>
    </source>
</evidence>
<dbReference type="GO" id="GO:0006633">
    <property type="term" value="P:fatty acid biosynthetic process"/>
    <property type="evidence" value="ECO:0007669"/>
    <property type="project" value="UniProtKB-KW"/>
</dbReference>
<feature type="domain" description="Fatty acid desaturase" evidence="12">
    <location>
        <begin position="43"/>
        <end position="255"/>
    </location>
</feature>
<dbReference type="PANTHER" id="PTHR11351">
    <property type="entry name" value="ACYL-COA DESATURASE"/>
    <property type="match status" value="1"/>
</dbReference>
<keyword evidence="6" id="KW-1133">Transmembrane helix</keyword>
<comment type="subcellular location">
    <subcellularLocation>
        <location evidence="1">Membrane</location>
        <topology evidence="1">Multi-pass membrane protein</topology>
    </subcellularLocation>
</comment>
<keyword evidence="7" id="KW-0560">Oxidoreductase</keyword>
<evidence type="ECO:0000256" key="2">
    <source>
        <dbReference type="ARBA" id="ARBA00008749"/>
    </source>
</evidence>
<protein>
    <submittedName>
        <fullName evidence="13">Fatty acid desaturase</fullName>
    </submittedName>
</protein>
<gene>
    <name evidence="13" type="ORF">Psal009_00025</name>
</gene>
<dbReference type="RefSeq" id="WP_016209353.1">
    <property type="nucleotide sequence ID" value="NZ_CP012413.1"/>
</dbReference>
<proteinExistence type="inferred from homology"/>
<dbReference type="InterPro" id="IPR015876">
    <property type="entry name" value="Acyl-CoA_DS"/>
</dbReference>
<keyword evidence="4" id="KW-0812">Transmembrane</keyword>
<keyword evidence="3" id="KW-0444">Lipid biosynthesis</keyword>
<keyword evidence="9" id="KW-0443">Lipid metabolism</keyword>
<dbReference type="PRINTS" id="PR00075">
    <property type="entry name" value="FACDDSATRASE"/>
</dbReference>
<evidence type="ECO:0000256" key="8">
    <source>
        <dbReference type="ARBA" id="ARBA00023004"/>
    </source>
</evidence>
<keyword evidence="10" id="KW-0472">Membrane</keyword>
<name>A0A9Q5VA68_PISSA</name>
<dbReference type="CDD" id="cd03505">
    <property type="entry name" value="Delta9-FADS-like"/>
    <property type="match status" value="1"/>
</dbReference>
<dbReference type="PANTHER" id="PTHR11351:SF31">
    <property type="entry name" value="DESATURASE 1, ISOFORM A-RELATED"/>
    <property type="match status" value="1"/>
</dbReference>
<dbReference type="GO" id="GO:0016717">
    <property type="term" value="F:oxidoreductase activity, acting on paired donors, with oxidation of a pair of donors resulting in the reduction of molecular oxygen to two molecules of water"/>
    <property type="evidence" value="ECO:0007669"/>
    <property type="project" value="InterPro"/>
</dbReference>
<dbReference type="GO" id="GO:0016020">
    <property type="term" value="C:membrane"/>
    <property type="evidence" value="ECO:0007669"/>
    <property type="project" value="UniProtKB-SubCell"/>
</dbReference>
<keyword evidence="5" id="KW-0276">Fatty acid metabolism</keyword>
<organism evidence="13 14">
    <name type="scientific">Piscirickettsia salmonis</name>
    <dbReference type="NCBI Taxonomy" id="1238"/>
    <lineage>
        <taxon>Bacteria</taxon>
        <taxon>Pseudomonadati</taxon>
        <taxon>Pseudomonadota</taxon>
        <taxon>Gammaproteobacteria</taxon>
        <taxon>Thiotrichales</taxon>
        <taxon>Piscirickettsiaceae</taxon>
        <taxon>Piscirickettsia</taxon>
    </lineage>
</organism>
<dbReference type="Proteomes" id="UP000422232">
    <property type="component" value="Chromosome"/>
</dbReference>
<evidence type="ECO:0000313" key="14">
    <source>
        <dbReference type="Proteomes" id="UP000422232"/>
    </source>
</evidence>
<evidence type="ECO:0000256" key="5">
    <source>
        <dbReference type="ARBA" id="ARBA00022832"/>
    </source>
</evidence>
<dbReference type="AlphaFoldDB" id="A0A9Q5VA68"/>
<evidence type="ECO:0000256" key="3">
    <source>
        <dbReference type="ARBA" id="ARBA00022516"/>
    </source>
</evidence>
<dbReference type="PROSITE" id="PS00430">
    <property type="entry name" value="TONB_DEPENDENT_REC_1"/>
    <property type="match status" value="1"/>
</dbReference>
<accession>A0A9Q5VA68</accession>
<keyword evidence="8" id="KW-0408">Iron</keyword>
<evidence type="ECO:0000256" key="1">
    <source>
        <dbReference type="ARBA" id="ARBA00004141"/>
    </source>
</evidence>
<dbReference type="InterPro" id="IPR010916">
    <property type="entry name" value="TonB_box_CS"/>
</dbReference>
<evidence type="ECO:0000256" key="11">
    <source>
        <dbReference type="ARBA" id="ARBA00023160"/>
    </source>
</evidence>
<evidence type="ECO:0000259" key="12">
    <source>
        <dbReference type="Pfam" id="PF00487"/>
    </source>
</evidence>
<dbReference type="GeneID" id="66739223"/>
<evidence type="ECO:0000256" key="10">
    <source>
        <dbReference type="ARBA" id="ARBA00023136"/>
    </source>
</evidence>
<dbReference type="InterPro" id="IPR005804">
    <property type="entry name" value="FA_desaturase_dom"/>
</dbReference>
<comment type="similarity">
    <text evidence="2">Belongs to the fatty acid desaturase type 2 family.</text>
</comment>
<evidence type="ECO:0000313" key="13">
    <source>
        <dbReference type="EMBL" id="QGO04171.1"/>
    </source>
</evidence>